<evidence type="ECO:0000313" key="11">
    <source>
        <dbReference type="EMBL" id="KAF7173023.1"/>
    </source>
</evidence>
<evidence type="ECO:0000313" key="12">
    <source>
        <dbReference type="Proteomes" id="UP000654922"/>
    </source>
</evidence>
<dbReference type="PROSITE" id="PS50157">
    <property type="entry name" value="ZINC_FINGER_C2H2_2"/>
    <property type="match status" value="1"/>
</dbReference>
<accession>A0A8H6UZI8</accession>
<dbReference type="Proteomes" id="UP000654922">
    <property type="component" value="Unassembled WGS sequence"/>
</dbReference>
<feature type="domain" description="Zn(2)-C6 fungal-type" evidence="9">
    <location>
        <begin position="45"/>
        <end position="75"/>
    </location>
</feature>
<keyword evidence="6" id="KW-0539">Nucleus</keyword>
<evidence type="ECO:0000256" key="6">
    <source>
        <dbReference type="ARBA" id="ARBA00023242"/>
    </source>
</evidence>
<dbReference type="EMBL" id="JACBAE010001108">
    <property type="protein sequence ID" value="KAF7173023.1"/>
    <property type="molecule type" value="Genomic_DNA"/>
</dbReference>
<evidence type="ECO:0000256" key="1">
    <source>
        <dbReference type="ARBA" id="ARBA00022723"/>
    </source>
</evidence>
<dbReference type="SMART" id="SM00066">
    <property type="entry name" value="GAL4"/>
    <property type="match status" value="1"/>
</dbReference>
<evidence type="ECO:0000256" key="4">
    <source>
        <dbReference type="ARBA" id="ARBA00023125"/>
    </source>
</evidence>
<gene>
    <name evidence="11" type="ORF">CNMCM5623_005132</name>
</gene>
<evidence type="ECO:0000259" key="9">
    <source>
        <dbReference type="PROSITE" id="PS50048"/>
    </source>
</evidence>
<feature type="region of interest" description="Disordered" evidence="8">
    <location>
        <begin position="670"/>
        <end position="695"/>
    </location>
</feature>
<feature type="region of interest" description="Disordered" evidence="8">
    <location>
        <begin position="83"/>
        <end position="130"/>
    </location>
</feature>
<dbReference type="GO" id="GO:0000981">
    <property type="term" value="F:DNA-binding transcription factor activity, RNA polymerase II-specific"/>
    <property type="evidence" value="ECO:0007669"/>
    <property type="project" value="InterPro"/>
</dbReference>
<keyword evidence="7" id="KW-0863">Zinc-finger</keyword>
<sequence length="1218" mass="133465">MPASEPSNEAYQCNSCFKSYQRRDLLLRHRRRCLRSTKPKVRRKACNACVQAKTKCCCTQPTCSRCAKRGVRCEYASSANAAASIPSDSSDSTSSPSTRDQSRPEETRVSTTDFPSLWSPRSMLDGPGDDSLDSWSSQNFIWTLDAFELPPLPSSASVVDEVTPGLTSAVPTSHPSFTFPLAPAPSPQSYSTLVGKTSMALPGPVIPDVSTLTGLGGSPDVPLRPPNYVSVLAQYPRLLLQDDFYCPFVHRTLFNEHVADMTVLPHTSMAICCGSAFGARDAAGYVKRAMDAQRQSLIESYPTYHCMEQWDALHAMLLYEILEMGIDESESWKRKRSTKGLKSPFLSKMTQCFSRSYLESHDTALLPPADADAGTPDSWVKWAVAETARRTIFLANIVNFFSNRDLNTGRQSPYYEPLNDELIMNMPLPCDQALWSARTEDDWRKVAPASPISPGINDAFSILGSAGGDIPVGKQLPNHQQQPSLKMLFSKFAKDDLRANCATNAGSSALPVLRSKMKRLHERLDVFSRDQRIKWLHQQLQVKVPDEVVHFGLLHVCDTGVAEAAKSRRRSSMGMGVLWHDESFSGAGKLMLYFIGNPDDIERVHDDWRYSFTSVHSTTSELQNPHTSVRFMLLCIAMYELNSVFDCGVPAACVAAPEFVVVKNDHELRRHEDSASKDDGDMQTRQERSDTHLNGTMRPSLAVLGTLLIQTVFNDMIRATAMKATTATSFLLFGPGAGGRGHILIGQSIAVQPDAGAHDKGTPREAWGLKSGLYTPRQLVEAFAPLLDTVVFRLGPDPPNARPARAQLLDNLAANLDTNTREATLRFPDTHLDDSRQEIAEQAKRIGRTLVQYARNHTDGPFDPDLYLRSPCEGHLLIPPNVDLMFGRRTQPHLMQLFNEYMHQMVLLRDALLPFKNYEDVIIPVDGRAARGIRHLESSRAEFLTNLLTKEVTQSAIIKHAQALLAPGLLSRSAGKKASPGYGFQYAHGLVLPAFLAGGPTPFHLLQYLPAKLVHDATDVIFDYRIQDYYLAPRVEIPAGTEETPAYAAANGGSAALGVLSTSIAATSSSDMVRQLELQLQLDNGKCVSVDLGQVARGHRYAYQAGTSNATDSESATSATSTVVHDAASVLETGNGDSLVNAHGGLHVIPVHDPIVALALLGKIYPGNVILLPRSESLVQAEKAGKGLEPKFVLWGVERGGLRGRFTSAASNLASDLQ</sequence>
<dbReference type="PANTHER" id="PTHR47660:SF3">
    <property type="entry name" value="FINGER DOMAIN PROTEIN, PUTATIVE (AFU_ORTHOLOGUE AFUA_4G03310)-RELATED"/>
    <property type="match status" value="1"/>
</dbReference>
<keyword evidence="3" id="KW-0805">Transcription regulation</keyword>
<evidence type="ECO:0000256" key="2">
    <source>
        <dbReference type="ARBA" id="ARBA00022833"/>
    </source>
</evidence>
<dbReference type="InterPro" id="IPR013087">
    <property type="entry name" value="Znf_C2H2_type"/>
</dbReference>
<protein>
    <recommendedName>
        <fullName evidence="13">Zn(2)-C6 fungal-type domain-containing protein</fullName>
    </recommendedName>
</protein>
<comment type="caution">
    <text evidence="11">The sequence shown here is derived from an EMBL/GenBank/DDBJ whole genome shotgun (WGS) entry which is preliminary data.</text>
</comment>
<feature type="compositionally biased region" description="Low complexity" evidence="8">
    <location>
        <begin position="83"/>
        <end position="98"/>
    </location>
</feature>
<dbReference type="CDD" id="cd00067">
    <property type="entry name" value="GAL4"/>
    <property type="match status" value="1"/>
</dbReference>
<dbReference type="InterPro" id="IPR036864">
    <property type="entry name" value="Zn2-C6_fun-type_DNA-bd_sf"/>
</dbReference>
<evidence type="ECO:0000256" key="3">
    <source>
        <dbReference type="ARBA" id="ARBA00023015"/>
    </source>
</evidence>
<evidence type="ECO:0000256" key="7">
    <source>
        <dbReference type="PROSITE-ProRule" id="PRU00042"/>
    </source>
</evidence>
<evidence type="ECO:0000259" key="10">
    <source>
        <dbReference type="PROSITE" id="PS50157"/>
    </source>
</evidence>
<dbReference type="PANTHER" id="PTHR47660">
    <property type="entry name" value="TRANSCRIPTION FACTOR WITH C2H2 AND ZN(2)-CYS(6) DNA BINDING DOMAIN (EUROFUNG)-RELATED-RELATED"/>
    <property type="match status" value="1"/>
</dbReference>
<evidence type="ECO:0000256" key="5">
    <source>
        <dbReference type="ARBA" id="ARBA00023163"/>
    </source>
</evidence>
<feature type="domain" description="C2H2-type" evidence="10">
    <location>
        <begin position="11"/>
        <end position="39"/>
    </location>
</feature>
<dbReference type="GO" id="GO:0003677">
    <property type="term" value="F:DNA binding"/>
    <property type="evidence" value="ECO:0007669"/>
    <property type="project" value="UniProtKB-KW"/>
</dbReference>
<dbReference type="GO" id="GO:0008270">
    <property type="term" value="F:zinc ion binding"/>
    <property type="evidence" value="ECO:0007669"/>
    <property type="project" value="UniProtKB-KW"/>
</dbReference>
<keyword evidence="1" id="KW-0479">Metal-binding</keyword>
<keyword evidence="5" id="KW-0804">Transcription</keyword>
<dbReference type="Gene3D" id="4.10.240.10">
    <property type="entry name" value="Zn(2)-C6 fungal-type DNA-binding domain"/>
    <property type="match status" value="1"/>
</dbReference>
<evidence type="ECO:0008006" key="13">
    <source>
        <dbReference type="Google" id="ProtNLM"/>
    </source>
</evidence>
<dbReference type="AlphaFoldDB" id="A0A8H6UZI8"/>
<dbReference type="InterPro" id="IPR001138">
    <property type="entry name" value="Zn2Cys6_DnaBD"/>
</dbReference>
<dbReference type="OrthoDB" id="3590765at2759"/>
<organism evidence="11 12">
    <name type="scientific">Aspergillus felis</name>
    <dbReference type="NCBI Taxonomy" id="1287682"/>
    <lineage>
        <taxon>Eukaryota</taxon>
        <taxon>Fungi</taxon>
        <taxon>Dikarya</taxon>
        <taxon>Ascomycota</taxon>
        <taxon>Pezizomycotina</taxon>
        <taxon>Eurotiomycetes</taxon>
        <taxon>Eurotiomycetidae</taxon>
        <taxon>Eurotiales</taxon>
        <taxon>Aspergillaceae</taxon>
        <taxon>Aspergillus</taxon>
        <taxon>Aspergillus subgen. Fumigati</taxon>
    </lineage>
</organism>
<name>A0A8H6UZI8_9EURO</name>
<dbReference type="PROSITE" id="PS50048">
    <property type="entry name" value="ZN2_CY6_FUNGAL_2"/>
    <property type="match status" value="1"/>
</dbReference>
<reference evidence="11" key="1">
    <citation type="submission" date="2020-06" db="EMBL/GenBank/DDBJ databases">
        <title>Draft genome sequences of strains closely related to Aspergillus parafelis and Aspergillus hiratsukae.</title>
        <authorList>
            <person name="Dos Santos R.A.C."/>
            <person name="Rivero-Menendez O."/>
            <person name="Steenwyk J.L."/>
            <person name="Mead M.E."/>
            <person name="Goldman G.H."/>
            <person name="Alastruey-Izquierdo A."/>
            <person name="Rokas A."/>
        </authorList>
    </citation>
    <scope>NUCLEOTIDE SEQUENCE</scope>
    <source>
        <strain evidence="11">CNM-CM5623</strain>
    </source>
</reference>
<feature type="compositionally biased region" description="Basic and acidic residues" evidence="8">
    <location>
        <begin position="670"/>
        <end position="691"/>
    </location>
</feature>
<evidence type="ECO:0000256" key="8">
    <source>
        <dbReference type="SAM" id="MobiDB-lite"/>
    </source>
</evidence>
<keyword evidence="2" id="KW-0862">Zinc</keyword>
<keyword evidence="4" id="KW-0238">DNA-binding</keyword>
<proteinExistence type="predicted"/>